<dbReference type="CDD" id="cd06261">
    <property type="entry name" value="TM_PBP2"/>
    <property type="match status" value="1"/>
</dbReference>
<dbReference type="Gene3D" id="1.10.3720.10">
    <property type="entry name" value="MetI-like"/>
    <property type="match status" value="1"/>
</dbReference>
<dbReference type="GO" id="GO:0055085">
    <property type="term" value="P:transmembrane transport"/>
    <property type="evidence" value="ECO:0007669"/>
    <property type="project" value="InterPro"/>
</dbReference>
<dbReference type="GO" id="GO:0005886">
    <property type="term" value="C:plasma membrane"/>
    <property type="evidence" value="ECO:0007669"/>
    <property type="project" value="UniProtKB-SubCell"/>
</dbReference>
<comment type="subcellular location">
    <subcellularLocation>
        <location evidence="1 5">Cell membrane</location>
        <topology evidence="1 5">Multi-pass membrane protein</topology>
    </subcellularLocation>
</comment>
<dbReference type="InterPro" id="IPR000515">
    <property type="entry name" value="MetI-like"/>
</dbReference>
<feature type="transmembrane region" description="Helical" evidence="5">
    <location>
        <begin position="12"/>
        <end position="35"/>
    </location>
</feature>
<dbReference type="EMBL" id="RDRB01000009">
    <property type="protein sequence ID" value="ROT98515.1"/>
    <property type="molecule type" value="Genomic_DNA"/>
</dbReference>
<accession>A0A3N2QTZ7</accession>
<dbReference type="RefSeq" id="WP_123643382.1">
    <property type="nucleotide sequence ID" value="NZ_ML119089.1"/>
</dbReference>
<comment type="similarity">
    <text evidence="5">Belongs to the binding-protein-dependent transport system permease family.</text>
</comment>
<feature type="transmembrane region" description="Helical" evidence="5">
    <location>
        <begin position="146"/>
        <end position="169"/>
    </location>
</feature>
<dbReference type="Proteomes" id="UP000268016">
    <property type="component" value="Unassembled WGS sequence"/>
</dbReference>
<dbReference type="AlphaFoldDB" id="A0A3N2QTZ7"/>
<comment type="caution">
    <text evidence="7">The sequence shown here is derived from an EMBL/GenBank/DDBJ whole genome shotgun (WGS) entry which is preliminary data.</text>
</comment>
<dbReference type="SUPFAM" id="SSF161098">
    <property type="entry name" value="MetI-like"/>
    <property type="match status" value="1"/>
</dbReference>
<dbReference type="PROSITE" id="PS50928">
    <property type="entry name" value="ABC_TM1"/>
    <property type="match status" value="1"/>
</dbReference>
<reference evidence="7 8" key="1">
    <citation type="submission" date="2018-10" db="EMBL/GenBank/DDBJ databases">
        <title>Histidinibacterium lentulum gen. nov., sp. nov., a marine bacterium from the culture broth of Picochlorum sp. 122.</title>
        <authorList>
            <person name="Wang G."/>
        </authorList>
    </citation>
    <scope>NUCLEOTIDE SEQUENCE [LARGE SCALE GENOMIC DNA]</scope>
    <source>
        <strain evidence="7 8">B17</strain>
    </source>
</reference>
<feature type="domain" description="ABC transmembrane type-1" evidence="6">
    <location>
        <begin position="78"/>
        <end position="271"/>
    </location>
</feature>
<evidence type="ECO:0000256" key="5">
    <source>
        <dbReference type="RuleBase" id="RU363032"/>
    </source>
</evidence>
<keyword evidence="4 5" id="KW-0472">Membrane</keyword>
<dbReference type="PANTHER" id="PTHR43879:SF1">
    <property type="entry name" value="GLUCOSE IMPORT SYSTEM PERMEASE PROTEIN GLCU"/>
    <property type="match status" value="1"/>
</dbReference>
<sequence length="286" mass="30442">MTPAGRAGRIGLYLFLVTTALFFAIPLVIVVLTALKDADEARGASIFLLPRSPDLEAFSKAWSSACIGRDCNGIGGRFWNSVVITALATSISLLLASLNGFALALWNLRRAGLVLGLLLVGAFVPYQIMIYPLVRMFAVGGIHQTLAAVVIVHVLFGLPILTLIFRNYYVGLPPELIKAARVDGAGFFQIWRLVILPLSLNVAIVAGILSVTGVWNDYLLGLIFSGQNWQPMTVSVASLSATASSGVPEQNVNMAATLLTALPPLLLYLLSGKYFVRGVTAGAVKG</sequence>
<dbReference type="OrthoDB" id="9815445at2"/>
<organism evidence="7 8">
    <name type="scientific">Histidinibacterium lentulum</name>
    <dbReference type="NCBI Taxonomy" id="2480588"/>
    <lineage>
        <taxon>Bacteria</taxon>
        <taxon>Pseudomonadati</taxon>
        <taxon>Pseudomonadota</taxon>
        <taxon>Alphaproteobacteria</taxon>
        <taxon>Rhodobacterales</taxon>
        <taxon>Paracoccaceae</taxon>
        <taxon>Histidinibacterium</taxon>
    </lineage>
</organism>
<evidence type="ECO:0000256" key="3">
    <source>
        <dbReference type="ARBA" id="ARBA00022989"/>
    </source>
</evidence>
<protein>
    <submittedName>
        <fullName evidence="7">Carbohydrate ABC transporter permease</fullName>
    </submittedName>
</protein>
<dbReference type="PANTHER" id="PTHR43879">
    <property type="entry name" value="ABC TRANSPORTER PERMEASE PROTEIN"/>
    <property type="match status" value="1"/>
</dbReference>
<keyword evidence="5" id="KW-0813">Transport</keyword>
<dbReference type="InterPro" id="IPR035906">
    <property type="entry name" value="MetI-like_sf"/>
</dbReference>
<proteinExistence type="inferred from homology"/>
<evidence type="ECO:0000259" key="6">
    <source>
        <dbReference type="PROSITE" id="PS50928"/>
    </source>
</evidence>
<feature type="transmembrane region" description="Helical" evidence="5">
    <location>
        <begin position="113"/>
        <end position="134"/>
    </location>
</feature>
<name>A0A3N2QTZ7_9RHOB</name>
<keyword evidence="2 5" id="KW-0812">Transmembrane</keyword>
<feature type="transmembrane region" description="Helical" evidence="5">
    <location>
        <begin position="190"/>
        <end position="215"/>
    </location>
</feature>
<keyword evidence="3 5" id="KW-1133">Transmembrane helix</keyword>
<evidence type="ECO:0000256" key="1">
    <source>
        <dbReference type="ARBA" id="ARBA00004651"/>
    </source>
</evidence>
<evidence type="ECO:0000256" key="2">
    <source>
        <dbReference type="ARBA" id="ARBA00022692"/>
    </source>
</evidence>
<gene>
    <name evidence="7" type="ORF">EAT49_16365</name>
</gene>
<evidence type="ECO:0000313" key="8">
    <source>
        <dbReference type="Proteomes" id="UP000268016"/>
    </source>
</evidence>
<keyword evidence="8" id="KW-1185">Reference proteome</keyword>
<evidence type="ECO:0000256" key="4">
    <source>
        <dbReference type="ARBA" id="ARBA00023136"/>
    </source>
</evidence>
<feature type="transmembrane region" description="Helical" evidence="5">
    <location>
        <begin position="82"/>
        <end position="106"/>
    </location>
</feature>
<dbReference type="Pfam" id="PF00528">
    <property type="entry name" value="BPD_transp_1"/>
    <property type="match status" value="1"/>
</dbReference>
<evidence type="ECO:0000313" key="7">
    <source>
        <dbReference type="EMBL" id="ROT98515.1"/>
    </source>
</evidence>
<feature type="transmembrane region" description="Helical" evidence="5">
    <location>
        <begin position="252"/>
        <end position="270"/>
    </location>
</feature>